<dbReference type="Pfam" id="PF00155">
    <property type="entry name" value="Aminotran_1_2"/>
    <property type="match status" value="1"/>
</dbReference>
<dbReference type="PANTHER" id="PTHR43525">
    <property type="entry name" value="PROTEIN MALY"/>
    <property type="match status" value="1"/>
</dbReference>
<dbReference type="GO" id="GO:0030170">
    <property type="term" value="F:pyridoxal phosphate binding"/>
    <property type="evidence" value="ECO:0007669"/>
    <property type="project" value="InterPro"/>
</dbReference>
<dbReference type="InterPro" id="IPR027619">
    <property type="entry name" value="C-S_lyase_PatB-like"/>
</dbReference>
<dbReference type="InterPro" id="IPR015421">
    <property type="entry name" value="PyrdxlP-dep_Trfase_major"/>
</dbReference>
<dbReference type="Gene3D" id="3.40.640.10">
    <property type="entry name" value="Type I PLP-dependent aspartate aminotransferase-like (Major domain)"/>
    <property type="match status" value="1"/>
</dbReference>
<evidence type="ECO:0000256" key="5">
    <source>
        <dbReference type="ARBA" id="ARBA00037974"/>
    </source>
</evidence>
<dbReference type="GO" id="GO:0047804">
    <property type="term" value="F:cysteine-S-conjugate beta-lyase activity"/>
    <property type="evidence" value="ECO:0007669"/>
    <property type="project" value="UniProtKB-EC"/>
</dbReference>
<comment type="cofactor">
    <cofactor evidence="1">
        <name>pyridoxal 5'-phosphate</name>
        <dbReference type="ChEBI" id="CHEBI:597326"/>
    </cofactor>
</comment>
<evidence type="ECO:0000256" key="4">
    <source>
        <dbReference type="ARBA" id="ARBA00023239"/>
    </source>
</evidence>
<accession>A0A1C6HEY6</accession>
<dbReference type="NCBIfam" id="TIGR04350">
    <property type="entry name" value="C_S_lyase_PatB"/>
    <property type="match status" value="1"/>
</dbReference>
<evidence type="ECO:0000256" key="2">
    <source>
        <dbReference type="ARBA" id="ARBA00012224"/>
    </source>
</evidence>
<dbReference type="InterPro" id="IPR015424">
    <property type="entry name" value="PyrdxlP-dep_Trfase"/>
</dbReference>
<keyword evidence="3" id="KW-0663">Pyridoxal phosphate</keyword>
<dbReference type="CDD" id="cd00609">
    <property type="entry name" value="AAT_like"/>
    <property type="match status" value="1"/>
</dbReference>
<dbReference type="Gene3D" id="3.90.1150.10">
    <property type="entry name" value="Aspartate Aminotransferase, domain 1"/>
    <property type="match status" value="1"/>
</dbReference>
<gene>
    <name evidence="7" type="primary">patB_2</name>
    <name evidence="7" type="ORF">SAMEA3545359_00802</name>
</gene>
<dbReference type="AlphaFoldDB" id="A0A1C6HEY6"/>
<protein>
    <recommendedName>
        <fullName evidence="2">cysteine-S-conjugate beta-lyase</fullName>
        <ecNumber evidence="2">4.4.1.13</ecNumber>
    </recommendedName>
</protein>
<organism evidence="7">
    <name type="scientific">uncultured Anaerotruncus sp</name>
    <dbReference type="NCBI Taxonomy" id="905011"/>
    <lineage>
        <taxon>Bacteria</taxon>
        <taxon>Bacillati</taxon>
        <taxon>Bacillota</taxon>
        <taxon>Clostridia</taxon>
        <taxon>Eubacteriales</taxon>
        <taxon>Oscillospiraceae</taxon>
        <taxon>Anaerotruncus</taxon>
        <taxon>environmental samples</taxon>
    </lineage>
</organism>
<dbReference type="InterPro" id="IPR051798">
    <property type="entry name" value="Class-II_PLP-Dep_Aminotrans"/>
</dbReference>
<dbReference type="EMBL" id="FMHG01000001">
    <property type="protein sequence ID" value="SCJ55673.1"/>
    <property type="molecule type" value="Genomic_DNA"/>
</dbReference>
<comment type="similarity">
    <text evidence="5">Belongs to the class-II pyridoxal-phosphate-dependent aminotransferase family. MalY/PatB cystathionine beta-lyase subfamily.</text>
</comment>
<evidence type="ECO:0000256" key="1">
    <source>
        <dbReference type="ARBA" id="ARBA00001933"/>
    </source>
</evidence>
<dbReference type="SUPFAM" id="SSF53383">
    <property type="entry name" value="PLP-dependent transferases"/>
    <property type="match status" value="1"/>
</dbReference>
<evidence type="ECO:0000313" key="7">
    <source>
        <dbReference type="EMBL" id="SCJ55673.1"/>
    </source>
</evidence>
<feature type="domain" description="Aminotransferase class I/classII large" evidence="6">
    <location>
        <begin position="34"/>
        <end position="377"/>
    </location>
</feature>
<reference evidence="7" key="1">
    <citation type="submission" date="2015-09" db="EMBL/GenBank/DDBJ databases">
        <authorList>
            <consortium name="Pathogen Informatics"/>
        </authorList>
    </citation>
    <scope>NUCLEOTIDE SEQUENCE</scope>
    <source>
        <strain evidence="7">2789STDY5834896</strain>
    </source>
</reference>
<name>A0A1C6HEY6_9FIRM</name>
<evidence type="ECO:0000259" key="6">
    <source>
        <dbReference type="Pfam" id="PF00155"/>
    </source>
</evidence>
<dbReference type="PANTHER" id="PTHR43525:SF1">
    <property type="entry name" value="PROTEIN MALY"/>
    <property type="match status" value="1"/>
</dbReference>
<proteinExistence type="inferred from homology"/>
<keyword evidence="4 7" id="KW-0456">Lyase</keyword>
<dbReference type="InterPro" id="IPR004839">
    <property type="entry name" value="Aminotransferase_I/II_large"/>
</dbReference>
<sequence>MQYDFDTVVDRRGTNSLKWAVGGEELPMWVADMDFLVAPEIQRAITQRAAHGIFGYTEVPGDWYRAISSWWAQRHGLQIPREWILYCTGVVPAISSAIRKLTTPGEKVLVQTPVYNIFYNCIRNNGRQVVENRLVYDGGRYHIDFADLQQKLADPQTTMMLLCNPHNPIGKIWDRTELEEIGALCRRHHVLVLADEIHCDLTDPGQNYTPFAAVSNDCRQNSITCVAPTKTFNLAGLQTSAVLVPNGALRHRVERALGTDEIAEPNTFAITAAVAAYTSGGPWLEALRSYLYQNKQMAAAYLKKELPQVQVVPSTATYLLWLDCRQVRGSGADLADHLRQKTGLYLSGGAQFGGGSEQFLRMNIACPRAQLYAGLQRLKRGVLAYEAWWSEQF</sequence>
<evidence type="ECO:0000256" key="3">
    <source>
        <dbReference type="ARBA" id="ARBA00022898"/>
    </source>
</evidence>
<dbReference type="InterPro" id="IPR015422">
    <property type="entry name" value="PyrdxlP-dep_Trfase_small"/>
</dbReference>
<dbReference type="EC" id="4.4.1.13" evidence="2"/>